<dbReference type="RefSeq" id="WP_216964486.1">
    <property type="nucleotide sequence ID" value="NZ_JAHOPB010000002.1"/>
</dbReference>
<keyword evidence="2 4" id="KW-1133">Transmembrane helix</keyword>
<feature type="transmembrane region" description="Helical" evidence="4">
    <location>
        <begin position="343"/>
        <end position="365"/>
    </location>
</feature>
<protein>
    <submittedName>
        <fullName evidence="5">MFS transporter</fullName>
    </submittedName>
</protein>
<accession>A0ABS6IPX1</accession>
<dbReference type="PANTHER" id="PTHR11360">
    <property type="entry name" value="MONOCARBOXYLATE TRANSPORTER"/>
    <property type="match status" value="1"/>
</dbReference>
<organism evidence="5 6">
    <name type="scientific">Reyranella humidisoli</name>
    <dbReference type="NCBI Taxonomy" id="2849149"/>
    <lineage>
        <taxon>Bacteria</taxon>
        <taxon>Pseudomonadati</taxon>
        <taxon>Pseudomonadota</taxon>
        <taxon>Alphaproteobacteria</taxon>
        <taxon>Hyphomicrobiales</taxon>
        <taxon>Reyranellaceae</taxon>
        <taxon>Reyranella</taxon>
    </lineage>
</organism>
<dbReference type="PANTHER" id="PTHR11360:SF290">
    <property type="entry name" value="MONOCARBOXYLATE MFS PERMEASE"/>
    <property type="match status" value="1"/>
</dbReference>
<evidence type="ECO:0000256" key="2">
    <source>
        <dbReference type="ARBA" id="ARBA00022989"/>
    </source>
</evidence>
<evidence type="ECO:0000256" key="1">
    <source>
        <dbReference type="ARBA" id="ARBA00022692"/>
    </source>
</evidence>
<gene>
    <name evidence="5" type="ORF">KQ910_19765</name>
</gene>
<feature type="transmembrane region" description="Helical" evidence="4">
    <location>
        <begin position="83"/>
        <end position="102"/>
    </location>
</feature>
<feature type="transmembrane region" description="Helical" evidence="4">
    <location>
        <begin position="175"/>
        <end position="194"/>
    </location>
</feature>
<evidence type="ECO:0000256" key="3">
    <source>
        <dbReference type="ARBA" id="ARBA00023136"/>
    </source>
</evidence>
<feature type="transmembrane region" description="Helical" evidence="4">
    <location>
        <begin position="255"/>
        <end position="273"/>
    </location>
</feature>
<comment type="caution">
    <text evidence="5">The sequence shown here is derived from an EMBL/GenBank/DDBJ whole genome shotgun (WGS) entry which is preliminary data.</text>
</comment>
<dbReference type="InterPro" id="IPR011701">
    <property type="entry name" value="MFS"/>
</dbReference>
<feature type="transmembrane region" description="Helical" evidence="4">
    <location>
        <begin position="215"/>
        <end position="235"/>
    </location>
</feature>
<dbReference type="InterPro" id="IPR050327">
    <property type="entry name" value="Proton-linked_MCT"/>
</dbReference>
<evidence type="ECO:0000256" key="4">
    <source>
        <dbReference type="SAM" id="Phobius"/>
    </source>
</evidence>
<keyword evidence="1 4" id="KW-0812">Transmembrane</keyword>
<dbReference type="EMBL" id="JAHOPB010000002">
    <property type="protein sequence ID" value="MBU8876019.1"/>
    <property type="molecule type" value="Genomic_DNA"/>
</dbReference>
<evidence type="ECO:0000313" key="5">
    <source>
        <dbReference type="EMBL" id="MBU8876019.1"/>
    </source>
</evidence>
<keyword evidence="6" id="KW-1185">Reference proteome</keyword>
<feature type="transmembrane region" description="Helical" evidence="4">
    <location>
        <begin position="285"/>
        <end position="303"/>
    </location>
</feature>
<name>A0ABS6IPX1_9HYPH</name>
<feature type="transmembrane region" description="Helical" evidence="4">
    <location>
        <begin position="52"/>
        <end position="71"/>
    </location>
</feature>
<dbReference type="Pfam" id="PF07690">
    <property type="entry name" value="MFS_1"/>
    <property type="match status" value="1"/>
</dbReference>
<feature type="transmembrane region" description="Helical" evidence="4">
    <location>
        <begin position="371"/>
        <end position="391"/>
    </location>
</feature>
<feature type="transmembrane region" description="Helical" evidence="4">
    <location>
        <begin position="140"/>
        <end position="169"/>
    </location>
</feature>
<dbReference type="Proteomes" id="UP000727907">
    <property type="component" value="Unassembled WGS sequence"/>
</dbReference>
<evidence type="ECO:0000313" key="6">
    <source>
        <dbReference type="Proteomes" id="UP000727907"/>
    </source>
</evidence>
<proteinExistence type="predicted"/>
<reference evidence="5 6" key="1">
    <citation type="submission" date="2021-06" db="EMBL/GenBank/DDBJ databases">
        <authorList>
            <person name="Lee D.H."/>
        </authorList>
    </citation>
    <scope>NUCLEOTIDE SEQUENCE [LARGE SCALE GENOMIC DNA]</scope>
    <source>
        <strain evidence="5 6">MMS21-HV4-11</strain>
    </source>
</reference>
<keyword evidence="3 4" id="KW-0472">Membrane</keyword>
<feature type="transmembrane region" description="Helical" evidence="4">
    <location>
        <begin position="12"/>
        <end position="32"/>
    </location>
</feature>
<sequence>MSVTAAADTSPAAWRVVFACFVSAVFAWGFGFYAHGIYLVELQRAHGWSTGFISSVVTAHYVLGAFLLPRIAEAIGRFGPRTVFLAGLSITTSALLLLPSVTEPWQLVALYVVMAPGWNATSVAPIAATVGQWFDRKRGLALNLALSGATVAGLAVTPVLLAAIPALGFARAERLLVLIGIVIAAGTVALFVRRGPLSPKTSAVRPKRLAPLRQWHFWSISAPFAFVLLSQVGFLTHLVPLVSARAESGGPAVDPALAVGINAVMALVGRLVLGLVIDRLQPRRASAICFLVQVGAIAVLATAHAPLLVYSACAVYGLSVGNNITLSPMIVQREYTLDQFPAIVALSTAVVQTLYAFGPGLLGILRDASGGYGLPLVVCMGLNLAAAVLILTGARRLPAMTGTSDR</sequence>
<feature type="transmembrane region" description="Helical" evidence="4">
    <location>
        <begin position="108"/>
        <end position="128"/>
    </location>
</feature>